<name>A0A1G2BDJ6_9BACT</name>
<dbReference type="GO" id="GO:0006730">
    <property type="term" value="P:one-carbon metabolic process"/>
    <property type="evidence" value="ECO:0007669"/>
    <property type="project" value="UniProtKB-KW"/>
</dbReference>
<evidence type="ECO:0000313" key="8">
    <source>
        <dbReference type="EMBL" id="OGY87224.1"/>
    </source>
</evidence>
<keyword evidence="6" id="KW-0560">Oxidoreductase</keyword>
<evidence type="ECO:0000256" key="6">
    <source>
        <dbReference type="ARBA" id="ARBA00023002"/>
    </source>
</evidence>
<reference evidence="8 9" key="1">
    <citation type="journal article" date="2016" name="Nat. Commun.">
        <title>Thousands of microbial genomes shed light on interconnected biogeochemical processes in an aquifer system.</title>
        <authorList>
            <person name="Anantharaman K."/>
            <person name="Brown C.T."/>
            <person name="Hug L.A."/>
            <person name="Sharon I."/>
            <person name="Castelle C.J."/>
            <person name="Probst A.J."/>
            <person name="Thomas B.C."/>
            <person name="Singh A."/>
            <person name="Wilkins M.J."/>
            <person name="Karaoz U."/>
            <person name="Brodie E.L."/>
            <person name="Williams K.H."/>
            <person name="Hubbard S.S."/>
            <person name="Banfield J.F."/>
        </authorList>
    </citation>
    <scope>NUCLEOTIDE SEQUENCE [LARGE SCALE GENOMIC DNA]</scope>
</reference>
<evidence type="ECO:0000259" key="7">
    <source>
        <dbReference type="PROSITE" id="PS51330"/>
    </source>
</evidence>
<dbReference type="EMBL" id="MHKI01000010">
    <property type="protein sequence ID" value="OGY87224.1"/>
    <property type="molecule type" value="Genomic_DNA"/>
</dbReference>
<dbReference type="Gene3D" id="3.40.430.10">
    <property type="entry name" value="Dihydrofolate Reductase, subunit A"/>
    <property type="match status" value="1"/>
</dbReference>
<dbReference type="CDD" id="cd00209">
    <property type="entry name" value="DHFR"/>
    <property type="match status" value="1"/>
</dbReference>
<dbReference type="GO" id="GO:0046452">
    <property type="term" value="P:dihydrofolate metabolic process"/>
    <property type="evidence" value="ECO:0007669"/>
    <property type="project" value="TreeGrafter"/>
</dbReference>
<dbReference type="UniPathway" id="UPA00077">
    <property type="reaction ID" value="UER00158"/>
</dbReference>
<keyword evidence="4" id="KW-0554">One-carbon metabolism</keyword>
<evidence type="ECO:0000256" key="3">
    <source>
        <dbReference type="ARBA" id="ARBA00012856"/>
    </source>
</evidence>
<keyword evidence="5" id="KW-0521">NADP</keyword>
<dbReference type="SUPFAM" id="SSF53597">
    <property type="entry name" value="Dihydrofolate reductase-like"/>
    <property type="match status" value="1"/>
</dbReference>
<comment type="caution">
    <text evidence="8">The sequence shown here is derived from an EMBL/GenBank/DDBJ whole genome shotgun (WGS) entry which is preliminary data.</text>
</comment>
<organism evidence="8 9">
    <name type="scientific">Candidatus Kerfeldbacteria bacterium RIFOXYB2_FULL_38_14</name>
    <dbReference type="NCBI Taxonomy" id="1798547"/>
    <lineage>
        <taxon>Bacteria</taxon>
        <taxon>Candidatus Kerfeldiibacteriota</taxon>
    </lineage>
</organism>
<feature type="domain" description="DHFR" evidence="7">
    <location>
        <begin position="6"/>
        <end position="175"/>
    </location>
</feature>
<protein>
    <recommendedName>
        <fullName evidence="3">dihydrofolate reductase</fullName>
        <ecNumber evidence="3">1.5.1.3</ecNumber>
    </recommendedName>
</protein>
<dbReference type="PANTHER" id="PTHR48069:SF3">
    <property type="entry name" value="DIHYDROFOLATE REDUCTASE"/>
    <property type="match status" value="1"/>
</dbReference>
<proteinExistence type="inferred from homology"/>
<dbReference type="InterPro" id="IPR001796">
    <property type="entry name" value="DHFR_dom"/>
</dbReference>
<evidence type="ECO:0000256" key="2">
    <source>
        <dbReference type="ARBA" id="ARBA00009539"/>
    </source>
</evidence>
<accession>A0A1G2BDJ6</accession>
<dbReference type="PRINTS" id="PR00070">
    <property type="entry name" value="DHFR"/>
</dbReference>
<dbReference type="GO" id="GO:0004146">
    <property type="term" value="F:dihydrofolate reductase activity"/>
    <property type="evidence" value="ECO:0007669"/>
    <property type="project" value="UniProtKB-EC"/>
</dbReference>
<dbReference type="GO" id="GO:0046654">
    <property type="term" value="P:tetrahydrofolate biosynthetic process"/>
    <property type="evidence" value="ECO:0007669"/>
    <property type="project" value="UniProtKB-UniPathway"/>
</dbReference>
<gene>
    <name evidence="8" type="ORF">A2319_01105</name>
</gene>
<evidence type="ECO:0000313" key="9">
    <source>
        <dbReference type="Proteomes" id="UP000176420"/>
    </source>
</evidence>
<dbReference type="GO" id="GO:0050661">
    <property type="term" value="F:NADP binding"/>
    <property type="evidence" value="ECO:0007669"/>
    <property type="project" value="InterPro"/>
</dbReference>
<dbReference type="InterPro" id="IPR012259">
    <property type="entry name" value="DHFR"/>
</dbReference>
<comment type="pathway">
    <text evidence="1">Cofactor biosynthesis; tetrahydrofolate biosynthesis; 5,6,7,8-tetrahydrofolate from 7,8-dihydrofolate: step 1/1.</text>
</comment>
<dbReference type="PROSITE" id="PS51330">
    <property type="entry name" value="DHFR_2"/>
    <property type="match status" value="1"/>
</dbReference>
<evidence type="ECO:0000256" key="1">
    <source>
        <dbReference type="ARBA" id="ARBA00004903"/>
    </source>
</evidence>
<dbReference type="GO" id="GO:0046655">
    <property type="term" value="P:folic acid metabolic process"/>
    <property type="evidence" value="ECO:0007669"/>
    <property type="project" value="TreeGrafter"/>
</dbReference>
<dbReference type="AlphaFoldDB" id="A0A1G2BDJ6"/>
<sequence length="175" mass="20132">MFKNHQLFLIVATDNQGGIAKNGKIPWDLPKERQFFQKTTTKRKNPQKQNLVIMGSKTWKSLPVAFRPLSGRKNVVLSQNKLKKFPGAQKAGSFLEAFKIADDQKIESIFVIGGEKIYQQALDLAELDAVFLTKISHNFYCDLFLPSLPAQFYLKKHLKKVKESGFIYNSWFYVK</sequence>
<dbReference type="Pfam" id="PF00186">
    <property type="entry name" value="DHFR_1"/>
    <property type="match status" value="1"/>
</dbReference>
<dbReference type="PANTHER" id="PTHR48069">
    <property type="entry name" value="DIHYDROFOLATE REDUCTASE"/>
    <property type="match status" value="1"/>
</dbReference>
<evidence type="ECO:0000256" key="5">
    <source>
        <dbReference type="ARBA" id="ARBA00022857"/>
    </source>
</evidence>
<dbReference type="EC" id="1.5.1.3" evidence="3"/>
<evidence type="ECO:0000256" key="4">
    <source>
        <dbReference type="ARBA" id="ARBA00022563"/>
    </source>
</evidence>
<dbReference type="InterPro" id="IPR024072">
    <property type="entry name" value="DHFR-like_dom_sf"/>
</dbReference>
<dbReference type="Proteomes" id="UP000176420">
    <property type="component" value="Unassembled WGS sequence"/>
</dbReference>
<comment type="similarity">
    <text evidence="2">Belongs to the dihydrofolate reductase family.</text>
</comment>